<feature type="active site" evidence="7">
    <location>
        <position position="166"/>
    </location>
</feature>
<dbReference type="EMBL" id="JACJVO010000056">
    <property type="protein sequence ID" value="MBB6735819.1"/>
    <property type="molecule type" value="Genomic_DNA"/>
</dbReference>
<organism evidence="12 13">
    <name type="scientific">Cohnella zeiphila</name>
    <dbReference type="NCBI Taxonomy" id="2761120"/>
    <lineage>
        <taxon>Bacteria</taxon>
        <taxon>Bacillati</taxon>
        <taxon>Bacillota</taxon>
        <taxon>Bacilli</taxon>
        <taxon>Bacillales</taxon>
        <taxon>Paenibacillaceae</taxon>
        <taxon>Cohnella</taxon>
    </lineage>
</organism>
<protein>
    <submittedName>
        <fullName evidence="12">D-alanyl-D-alanine carboxypeptidase</fullName>
    </submittedName>
</protein>
<dbReference type="GO" id="GO:0009002">
    <property type="term" value="F:serine-type D-Ala-D-Ala carboxypeptidase activity"/>
    <property type="evidence" value="ECO:0007669"/>
    <property type="project" value="InterPro"/>
</dbReference>
<evidence type="ECO:0000313" key="12">
    <source>
        <dbReference type="EMBL" id="MBB6735819.1"/>
    </source>
</evidence>
<dbReference type="Gene3D" id="3.40.710.10">
    <property type="entry name" value="DD-peptidase/beta-lactamase superfamily"/>
    <property type="match status" value="1"/>
</dbReference>
<comment type="caution">
    <text evidence="12">The sequence shown here is derived from an EMBL/GenBank/DDBJ whole genome shotgun (WGS) entry which is preliminary data.</text>
</comment>
<dbReference type="PRINTS" id="PR00725">
    <property type="entry name" value="DADACBPTASE1"/>
</dbReference>
<feature type="active site" description="Proton acceptor" evidence="7">
    <location>
        <position position="114"/>
    </location>
</feature>
<feature type="compositionally biased region" description="Low complexity" evidence="10">
    <location>
        <begin position="47"/>
        <end position="67"/>
    </location>
</feature>
<dbReference type="GO" id="GO:0006508">
    <property type="term" value="P:proteolysis"/>
    <property type="evidence" value="ECO:0007669"/>
    <property type="project" value="InterPro"/>
</dbReference>
<dbReference type="AlphaFoldDB" id="A0A7X0VYX2"/>
<dbReference type="RefSeq" id="WP_185133465.1">
    <property type="nucleotide sequence ID" value="NZ_JACJVO010000056.1"/>
</dbReference>
<gene>
    <name evidence="12" type="ORF">H7C18_33400</name>
</gene>
<accession>A0A7X0VYX2</accession>
<feature type="domain" description="Peptidase S11 D-alanyl-D-alanine carboxypeptidase A N-terminal" evidence="11">
    <location>
        <begin position="78"/>
        <end position="302"/>
    </location>
</feature>
<evidence type="ECO:0000256" key="6">
    <source>
        <dbReference type="ARBA" id="ARBA00023316"/>
    </source>
</evidence>
<keyword evidence="4" id="KW-0133">Cell shape</keyword>
<dbReference type="InterPro" id="IPR012338">
    <property type="entry name" value="Beta-lactam/transpept-like"/>
</dbReference>
<evidence type="ECO:0000256" key="8">
    <source>
        <dbReference type="PIRSR" id="PIRSR618044-2"/>
    </source>
</evidence>
<feature type="binding site" evidence="8">
    <location>
        <position position="273"/>
    </location>
    <ligand>
        <name>substrate</name>
    </ligand>
</feature>
<reference evidence="12 13" key="1">
    <citation type="submission" date="2020-08" db="EMBL/GenBank/DDBJ databases">
        <title>Cohnella phylogeny.</title>
        <authorList>
            <person name="Dunlap C."/>
        </authorList>
    </citation>
    <scope>NUCLEOTIDE SEQUENCE [LARGE SCALE GENOMIC DNA]</scope>
    <source>
        <strain evidence="12 13">CBP 2801</strain>
    </source>
</reference>
<evidence type="ECO:0000256" key="5">
    <source>
        <dbReference type="ARBA" id="ARBA00022984"/>
    </source>
</evidence>
<dbReference type="SUPFAM" id="SSF56601">
    <property type="entry name" value="beta-lactamase/transpeptidase-like"/>
    <property type="match status" value="1"/>
</dbReference>
<keyword evidence="12" id="KW-0645">Protease</keyword>
<evidence type="ECO:0000256" key="1">
    <source>
        <dbReference type="ARBA" id="ARBA00007164"/>
    </source>
</evidence>
<sequence length="420" mass="44934">MIRIKTSIRNRRPAGPLWFRWGICAAIAPALALGGWTSPAASAVVTVPSPSAASPSPDSGSAAVSAPEPIRHPPLAGKQPSTHARADALIDVASGRLLAGHNGDKEMKIASLTKIMTAIVAIENGRLNDTVTVSKNAAGKEGSSLYLRLGEKIKLENLLYGLMLRSGNDAATAIAEHVGGSLEGFVYLMNRKSEELGLTHTHFANPHGLDQPEHYSSANDLAALTAYALHNDTFKTIVRTKFRKAPNPNDPWDYEWKNKNRMLTMYDGADGVKTGYTKQALRCLVSSATRGGQQLVAVTLNDGDDWQDHRKLLDYGFERFPLQLVVKKGEPVAGNPYVAAADFRYPFEAGERADLRVRVMPLASTDIAYAFGSRGTLSFRLGDNVIGRVGLVEAPGAVSPVAPGGSGGPASRTPVPEHRP</sequence>
<dbReference type="GO" id="GO:0071555">
    <property type="term" value="P:cell wall organization"/>
    <property type="evidence" value="ECO:0007669"/>
    <property type="project" value="UniProtKB-KW"/>
</dbReference>
<dbReference type="PANTHER" id="PTHR21581:SF33">
    <property type="entry name" value="D-ALANYL-D-ALANINE CARBOXYPEPTIDASE DACB"/>
    <property type="match status" value="1"/>
</dbReference>
<evidence type="ECO:0000256" key="7">
    <source>
        <dbReference type="PIRSR" id="PIRSR618044-1"/>
    </source>
</evidence>
<dbReference type="Pfam" id="PF00768">
    <property type="entry name" value="Peptidase_S11"/>
    <property type="match status" value="1"/>
</dbReference>
<feature type="region of interest" description="Disordered" evidence="10">
    <location>
        <begin position="397"/>
        <end position="420"/>
    </location>
</feature>
<evidence type="ECO:0000256" key="4">
    <source>
        <dbReference type="ARBA" id="ARBA00022960"/>
    </source>
</evidence>
<dbReference type="InterPro" id="IPR001967">
    <property type="entry name" value="Peptidase_S11_N"/>
</dbReference>
<feature type="region of interest" description="Disordered" evidence="10">
    <location>
        <begin position="47"/>
        <end position="81"/>
    </location>
</feature>
<feature type="active site" description="Acyl-ester intermediate" evidence="7">
    <location>
        <position position="111"/>
    </location>
</feature>
<dbReference type="PANTHER" id="PTHR21581">
    <property type="entry name" value="D-ALANYL-D-ALANINE CARBOXYPEPTIDASE"/>
    <property type="match status" value="1"/>
</dbReference>
<proteinExistence type="inferred from homology"/>
<evidence type="ECO:0000259" key="11">
    <source>
        <dbReference type="Pfam" id="PF00768"/>
    </source>
</evidence>
<dbReference type="Proteomes" id="UP000564644">
    <property type="component" value="Unassembled WGS sequence"/>
</dbReference>
<keyword evidence="6" id="KW-0961">Cell wall biogenesis/degradation</keyword>
<keyword evidence="12" id="KW-0121">Carboxypeptidase</keyword>
<keyword evidence="5" id="KW-0573">Peptidoglycan synthesis</keyword>
<dbReference type="GO" id="GO:0008360">
    <property type="term" value="P:regulation of cell shape"/>
    <property type="evidence" value="ECO:0007669"/>
    <property type="project" value="UniProtKB-KW"/>
</dbReference>
<keyword evidence="13" id="KW-1185">Reference proteome</keyword>
<evidence type="ECO:0000256" key="3">
    <source>
        <dbReference type="ARBA" id="ARBA00022801"/>
    </source>
</evidence>
<dbReference type="GO" id="GO:0009252">
    <property type="term" value="P:peptidoglycan biosynthetic process"/>
    <property type="evidence" value="ECO:0007669"/>
    <property type="project" value="UniProtKB-KW"/>
</dbReference>
<keyword evidence="3" id="KW-0378">Hydrolase</keyword>
<evidence type="ECO:0000256" key="10">
    <source>
        <dbReference type="SAM" id="MobiDB-lite"/>
    </source>
</evidence>
<comment type="similarity">
    <text evidence="1 9">Belongs to the peptidase S11 family.</text>
</comment>
<evidence type="ECO:0000313" key="13">
    <source>
        <dbReference type="Proteomes" id="UP000564644"/>
    </source>
</evidence>
<evidence type="ECO:0000256" key="9">
    <source>
        <dbReference type="RuleBase" id="RU004016"/>
    </source>
</evidence>
<name>A0A7X0VYX2_9BACL</name>
<evidence type="ECO:0000256" key="2">
    <source>
        <dbReference type="ARBA" id="ARBA00022729"/>
    </source>
</evidence>
<dbReference type="InterPro" id="IPR018044">
    <property type="entry name" value="Peptidase_S11"/>
</dbReference>
<keyword evidence="2" id="KW-0732">Signal</keyword>